<keyword evidence="8" id="KW-0443">Lipid metabolism</keyword>
<comment type="catalytic activity">
    <reaction evidence="12">
        <text>a 2,3-saturated acyl-[ACP] + NADP(+) = a (2E)-enoyl-[ACP] + NADPH + H(+)</text>
        <dbReference type="Rhea" id="RHEA:22564"/>
        <dbReference type="Rhea" id="RHEA-COMP:9925"/>
        <dbReference type="Rhea" id="RHEA-COMP:9926"/>
        <dbReference type="ChEBI" id="CHEBI:15378"/>
        <dbReference type="ChEBI" id="CHEBI:57783"/>
        <dbReference type="ChEBI" id="CHEBI:58349"/>
        <dbReference type="ChEBI" id="CHEBI:78784"/>
        <dbReference type="ChEBI" id="CHEBI:78785"/>
        <dbReference type="EC" id="1.3.1.104"/>
    </reaction>
</comment>
<evidence type="ECO:0000256" key="6">
    <source>
        <dbReference type="ARBA" id="ARBA00022946"/>
    </source>
</evidence>
<evidence type="ECO:0000313" key="15">
    <source>
        <dbReference type="Proteomes" id="UP000094236"/>
    </source>
</evidence>
<dbReference type="InterPro" id="IPR011032">
    <property type="entry name" value="GroES-like_sf"/>
</dbReference>
<comment type="similarity">
    <text evidence="2">Belongs to the zinc-containing alcohol dehydrogenase family. Quinone oxidoreductase subfamily.</text>
</comment>
<dbReference type="AlphaFoldDB" id="A0A1E4U2J4"/>
<accession>A0A1E4U2J4</accession>
<dbReference type="GO" id="GO:0005739">
    <property type="term" value="C:mitochondrion"/>
    <property type="evidence" value="ECO:0007669"/>
    <property type="project" value="UniProtKB-SubCell"/>
</dbReference>
<dbReference type="SMART" id="SM00829">
    <property type="entry name" value="PKS_ER"/>
    <property type="match status" value="1"/>
</dbReference>
<evidence type="ECO:0000256" key="1">
    <source>
        <dbReference type="ARBA" id="ARBA00004173"/>
    </source>
</evidence>
<dbReference type="InterPro" id="IPR051034">
    <property type="entry name" value="Mito_Enoyl-ACP_Reductase"/>
</dbReference>
<keyword evidence="10" id="KW-0275">Fatty acid biosynthesis</keyword>
<evidence type="ECO:0000256" key="3">
    <source>
        <dbReference type="ARBA" id="ARBA00022516"/>
    </source>
</evidence>
<comment type="subcellular location">
    <subcellularLocation>
        <location evidence="1">Mitochondrion</location>
    </subcellularLocation>
</comment>
<evidence type="ECO:0000259" key="13">
    <source>
        <dbReference type="SMART" id="SM00829"/>
    </source>
</evidence>
<dbReference type="InterPro" id="IPR036291">
    <property type="entry name" value="NAD(P)-bd_dom_sf"/>
</dbReference>
<feature type="domain" description="Enoyl reductase (ER)" evidence="13">
    <location>
        <begin position="14"/>
        <end position="341"/>
    </location>
</feature>
<dbReference type="CDD" id="cd08290">
    <property type="entry name" value="ETR"/>
    <property type="match status" value="1"/>
</dbReference>
<dbReference type="GO" id="GO:0006633">
    <property type="term" value="P:fatty acid biosynthetic process"/>
    <property type="evidence" value="ECO:0007669"/>
    <property type="project" value="UniProtKB-KW"/>
</dbReference>
<evidence type="ECO:0000256" key="7">
    <source>
        <dbReference type="ARBA" id="ARBA00023002"/>
    </source>
</evidence>
<keyword evidence="6" id="KW-0809">Transit peptide</keyword>
<dbReference type="STRING" id="669874.A0A1E4U2J4"/>
<dbReference type="Pfam" id="PF00107">
    <property type="entry name" value="ADH_zinc_N"/>
    <property type="match status" value="1"/>
</dbReference>
<dbReference type="PANTHER" id="PTHR43981:SF2">
    <property type="entry name" value="ENOYL-[ACYL-CARRIER-PROTEIN] REDUCTASE, MITOCHONDRIAL"/>
    <property type="match status" value="1"/>
</dbReference>
<dbReference type="Gene3D" id="3.40.50.720">
    <property type="entry name" value="NAD(P)-binding Rossmann-like Domain"/>
    <property type="match status" value="1"/>
</dbReference>
<evidence type="ECO:0000256" key="2">
    <source>
        <dbReference type="ARBA" id="ARBA00010371"/>
    </source>
</evidence>
<dbReference type="FunFam" id="3.40.50.720:FF:000112">
    <property type="entry name" value="Enoyl-[acyl-carrier-protein] reductase 1, mitochondrial"/>
    <property type="match status" value="1"/>
</dbReference>
<dbReference type="SUPFAM" id="SSF50129">
    <property type="entry name" value="GroES-like"/>
    <property type="match status" value="1"/>
</dbReference>
<name>A0A1E4U2J4_PACTA</name>
<dbReference type="Proteomes" id="UP000094236">
    <property type="component" value="Unassembled WGS sequence"/>
</dbReference>
<evidence type="ECO:0000313" key="14">
    <source>
        <dbReference type="EMBL" id="ODV98226.1"/>
    </source>
</evidence>
<keyword evidence="5" id="KW-0521">NADP</keyword>
<dbReference type="GO" id="GO:0141148">
    <property type="term" value="F:enoyl-[acyl-carrier-protein] reductase (NADPH) activity"/>
    <property type="evidence" value="ECO:0007669"/>
    <property type="project" value="UniProtKB-EC"/>
</dbReference>
<keyword evidence="9" id="KW-0496">Mitochondrion</keyword>
<gene>
    <name evidence="14" type="ORF">PACTADRAFT_37545</name>
</gene>
<evidence type="ECO:0000256" key="5">
    <source>
        <dbReference type="ARBA" id="ARBA00022857"/>
    </source>
</evidence>
<dbReference type="EC" id="1.3.1.104" evidence="11"/>
<keyword evidence="4" id="KW-0276">Fatty acid metabolism</keyword>
<evidence type="ECO:0000256" key="9">
    <source>
        <dbReference type="ARBA" id="ARBA00023128"/>
    </source>
</evidence>
<evidence type="ECO:0000256" key="4">
    <source>
        <dbReference type="ARBA" id="ARBA00022832"/>
    </source>
</evidence>
<dbReference type="Gene3D" id="3.90.180.10">
    <property type="entry name" value="Medium-chain alcohol dehydrogenases, catalytic domain"/>
    <property type="match status" value="1"/>
</dbReference>
<dbReference type="InterPro" id="IPR020843">
    <property type="entry name" value="ER"/>
</dbReference>
<dbReference type="OrthoDB" id="7482721at2759"/>
<proteinExistence type="inferred from homology"/>
<dbReference type="SUPFAM" id="SSF51735">
    <property type="entry name" value="NAD(P)-binding Rossmann-fold domains"/>
    <property type="match status" value="1"/>
</dbReference>
<keyword evidence="7" id="KW-0560">Oxidoreductase</keyword>
<keyword evidence="3" id="KW-0444">Lipid biosynthesis</keyword>
<organism evidence="14 15">
    <name type="scientific">Pachysolen tannophilus NRRL Y-2460</name>
    <dbReference type="NCBI Taxonomy" id="669874"/>
    <lineage>
        <taxon>Eukaryota</taxon>
        <taxon>Fungi</taxon>
        <taxon>Dikarya</taxon>
        <taxon>Ascomycota</taxon>
        <taxon>Saccharomycotina</taxon>
        <taxon>Pichiomycetes</taxon>
        <taxon>Pachysolenaceae</taxon>
        <taxon>Pachysolen</taxon>
    </lineage>
</organism>
<evidence type="ECO:0000256" key="12">
    <source>
        <dbReference type="ARBA" id="ARBA00048843"/>
    </source>
</evidence>
<sequence>MVTSRAIVYSQYGEPSEMIKLYKYNIPDPSENEVLLQSLAHPINPSDLNQIEGVYPSRPELTKELGTNDPSAVGGNEGLFKVIGIGSSVTGFKIDDWCIPKNVNFGTWRSHAKTTENLLVKIPNTKISKTQAATLSVNTSTAYEMLTTIVNLKPGDWMIQNGGNSSVGKDVIQIAKKLGINTINVVRDRPTIEELKQKLYSLGATKVITEEENNSKEFSKTIKDWTKGSQVKLALNCVGGSSSTGIARKLSPNGVIATYGGMSKKPVNLPTSLFIFKNIKAVGFWITANSNNNPQQKLDTINQVLKFIQEGDIADFETDKKIIQLNTASDEEFLQSYKNAINDSKKSKQLIFYE</sequence>
<dbReference type="InterPro" id="IPR013149">
    <property type="entry name" value="ADH-like_C"/>
</dbReference>
<evidence type="ECO:0000256" key="8">
    <source>
        <dbReference type="ARBA" id="ARBA00023098"/>
    </source>
</evidence>
<evidence type="ECO:0000256" key="10">
    <source>
        <dbReference type="ARBA" id="ARBA00023160"/>
    </source>
</evidence>
<dbReference type="PANTHER" id="PTHR43981">
    <property type="entry name" value="ENOYL-[ACYL-CARRIER-PROTEIN] REDUCTASE, MITOCHONDRIAL"/>
    <property type="match status" value="1"/>
</dbReference>
<dbReference type="EMBL" id="KV454011">
    <property type="protein sequence ID" value="ODV98226.1"/>
    <property type="molecule type" value="Genomic_DNA"/>
</dbReference>
<protein>
    <recommendedName>
        <fullName evidence="11">enoyl-[acyl-carrier-protein] reductase</fullName>
        <ecNumber evidence="11">1.3.1.104</ecNumber>
    </recommendedName>
</protein>
<keyword evidence="15" id="KW-1185">Reference proteome</keyword>
<evidence type="ECO:0000256" key="11">
    <source>
        <dbReference type="ARBA" id="ARBA00038963"/>
    </source>
</evidence>
<reference evidence="15" key="1">
    <citation type="submission" date="2016-05" db="EMBL/GenBank/DDBJ databases">
        <title>Comparative genomics of biotechnologically important yeasts.</title>
        <authorList>
            <consortium name="DOE Joint Genome Institute"/>
            <person name="Riley R."/>
            <person name="Haridas S."/>
            <person name="Wolfe K.H."/>
            <person name="Lopes M.R."/>
            <person name="Hittinger C.T."/>
            <person name="Goker M."/>
            <person name="Salamov A."/>
            <person name="Wisecaver J."/>
            <person name="Long T.M."/>
            <person name="Aerts A.L."/>
            <person name="Barry K."/>
            <person name="Choi C."/>
            <person name="Clum A."/>
            <person name="Coughlan A.Y."/>
            <person name="Deshpande S."/>
            <person name="Douglass A.P."/>
            <person name="Hanson S.J."/>
            <person name="Klenk H.-P."/>
            <person name="Labutti K."/>
            <person name="Lapidus A."/>
            <person name="Lindquist E."/>
            <person name="Lipzen A."/>
            <person name="Meier-Kolthoff J.P."/>
            <person name="Ohm R.A."/>
            <person name="Otillar R.P."/>
            <person name="Pangilinan J."/>
            <person name="Peng Y."/>
            <person name="Rokas A."/>
            <person name="Rosa C.A."/>
            <person name="Scheuner C."/>
            <person name="Sibirny A.A."/>
            <person name="Slot J.C."/>
            <person name="Stielow J.B."/>
            <person name="Sun H."/>
            <person name="Kurtzman C.P."/>
            <person name="Blackwell M."/>
            <person name="Grigoriev I.V."/>
            <person name="Jeffries T.W."/>
        </authorList>
    </citation>
    <scope>NUCLEOTIDE SEQUENCE [LARGE SCALE GENOMIC DNA]</scope>
    <source>
        <strain evidence="15">NRRL Y-2460</strain>
    </source>
</reference>